<keyword evidence="3" id="KW-1185">Reference proteome</keyword>
<accession>A0ABR3RTV2</accession>
<proteinExistence type="predicted"/>
<feature type="region of interest" description="Disordered" evidence="1">
    <location>
        <begin position="64"/>
        <end position="132"/>
    </location>
</feature>
<dbReference type="EMBL" id="JAKJXO020000003">
    <property type="protein sequence ID" value="KAL1607830.1"/>
    <property type="molecule type" value="Genomic_DNA"/>
</dbReference>
<feature type="region of interest" description="Disordered" evidence="1">
    <location>
        <begin position="190"/>
        <end position="219"/>
    </location>
</feature>
<feature type="region of interest" description="Disordered" evidence="1">
    <location>
        <begin position="1"/>
        <end position="29"/>
    </location>
</feature>
<feature type="region of interest" description="Disordered" evidence="1">
    <location>
        <begin position="285"/>
        <end position="304"/>
    </location>
</feature>
<feature type="compositionally biased region" description="Polar residues" evidence="1">
    <location>
        <begin position="202"/>
        <end position="215"/>
    </location>
</feature>
<name>A0ABR3RTV2_9PLEO</name>
<feature type="region of interest" description="Disordered" evidence="1">
    <location>
        <begin position="323"/>
        <end position="347"/>
    </location>
</feature>
<evidence type="ECO:0000256" key="1">
    <source>
        <dbReference type="SAM" id="MobiDB-lite"/>
    </source>
</evidence>
<sequence>MGSLTPRPYGGSSSMPLLPSYTEGEAEQDHAMEISWGQVLQDIQLSPGYQLLFKDTASRPWQLRLNANNENRSSRSVAERGESPTSSPQSDDTIKPDDVLEPVGVAVAPTRRHSPQCEPSPPVDGKQVSGHNSVAQLSPWAPVFQPMVQMGNVAVAERADTPQEDVIAYRPKRLTLRDDADEHDFAYNHLQIPTPSGVGKSDMSSPVSNKPNRGTISRFGLGEGARDVFQDTPSVRGKLHHRRVSSKFSFVPVLPSPLGPGHFTDDLGSDFSGLVSPAQTTAPLIHPPTTHAHSAQGPRKALSTPSAIPFSWAESTPVSYSPFDTSPASDPFIEHHPKNPSSRSYTPLRRRAAPQTPQCHNTFQHPLLHPVTGVSSHSPVLIPPPSLTSDLAVALAEPSPSPRANIDAKPAWRKEWIKSQARYLADAMRAAVLAKRQHERTQSPAYYEAWIVAQALYQEAWDVDRLTEERRNLSLPDGMWALRTGPGNLPCDRPCDGIGEEEGGVLGFKMALMERICAEAVSKEDACVIEAEYLNDHEKKAVRKAVMGDVTRGVEKRLGRQMSQGEV</sequence>
<protein>
    <submittedName>
        <fullName evidence="2">Uncharacterized protein</fullName>
    </submittedName>
</protein>
<feature type="compositionally biased region" description="Polar residues" evidence="1">
    <location>
        <begin position="65"/>
        <end position="76"/>
    </location>
</feature>
<organism evidence="2 3">
    <name type="scientific">Paraconiothyrium brasiliense</name>
    <dbReference type="NCBI Taxonomy" id="300254"/>
    <lineage>
        <taxon>Eukaryota</taxon>
        <taxon>Fungi</taxon>
        <taxon>Dikarya</taxon>
        <taxon>Ascomycota</taxon>
        <taxon>Pezizomycotina</taxon>
        <taxon>Dothideomycetes</taxon>
        <taxon>Pleosporomycetidae</taxon>
        <taxon>Pleosporales</taxon>
        <taxon>Massarineae</taxon>
        <taxon>Didymosphaeriaceae</taxon>
        <taxon>Paraconiothyrium</taxon>
    </lineage>
</organism>
<dbReference type="Proteomes" id="UP001521785">
    <property type="component" value="Unassembled WGS sequence"/>
</dbReference>
<gene>
    <name evidence="2" type="ORF">SLS60_002768</name>
</gene>
<evidence type="ECO:0000313" key="2">
    <source>
        <dbReference type="EMBL" id="KAL1607830.1"/>
    </source>
</evidence>
<comment type="caution">
    <text evidence="2">The sequence shown here is derived from an EMBL/GenBank/DDBJ whole genome shotgun (WGS) entry which is preliminary data.</text>
</comment>
<evidence type="ECO:0000313" key="3">
    <source>
        <dbReference type="Proteomes" id="UP001521785"/>
    </source>
</evidence>
<reference evidence="2 3" key="1">
    <citation type="submission" date="2024-02" db="EMBL/GenBank/DDBJ databases">
        <title>De novo assembly and annotation of 12 fungi associated with fruit tree decline syndrome in Ontario, Canada.</title>
        <authorList>
            <person name="Sulman M."/>
            <person name="Ellouze W."/>
            <person name="Ilyukhin E."/>
        </authorList>
    </citation>
    <scope>NUCLEOTIDE SEQUENCE [LARGE SCALE GENOMIC DNA]</scope>
    <source>
        <strain evidence="2 3">M42-189</strain>
    </source>
</reference>